<sequence>MTNEERLDKLEQENKELKAQIERTKNVSVWPGLKDEIRIYCLSKDDSDINNVKAYSLQTAIYTIIRFSLGISNVSSINQSNIDDARKVFEELKGVI</sequence>
<dbReference type="Proteomes" id="UP001149860">
    <property type="component" value="Chromosome"/>
</dbReference>
<name>A0ACD5DCP5_9LACO</name>
<gene>
    <name evidence="1" type="ORF">O0236_006840</name>
</gene>
<evidence type="ECO:0000313" key="1">
    <source>
        <dbReference type="EMBL" id="XFD39147.1"/>
    </source>
</evidence>
<evidence type="ECO:0000313" key="2">
    <source>
        <dbReference type="Proteomes" id="UP001149860"/>
    </source>
</evidence>
<protein>
    <submittedName>
        <fullName evidence="1">Uncharacterized protein</fullName>
    </submittedName>
</protein>
<reference evidence="1" key="1">
    <citation type="submission" date="2024-08" db="EMBL/GenBank/DDBJ databases">
        <title>Lentilactobacillus sp. nov., isolated from tree bark.</title>
        <authorList>
            <person name="Phuengjayaem S."/>
            <person name="Tanasupawat S."/>
        </authorList>
    </citation>
    <scope>NUCLEOTIDE SEQUENCE</scope>
    <source>
        <strain evidence="1">SPB1-3</strain>
    </source>
</reference>
<dbReference type="EMBL" id="CP168151">
    <property type="protein sequence ID" value="XFD39147.1"/>
    <property type="molecule type" value="Genomic_DNA"/>
</dbReference>
<accession>A0ACD5DCP5</accession>
<organism evidence="1 2">
    <name type="scientific">Lentilactobacillus terminaliae</name>
    <dbReference type="NCBI Taxonomy" id="3003483"/>
    <lineage>
        <taxon>Bacteria</taxon>
        <taxon>Bacillati</taxon>
        <taxon>Bacillota</taxon>
        <taxon>Bacilli</taxon>
        <taxon>Lactobacillales</taxon>
        <taxon>Lactobacillaceae</taxon>
        <taxon>Lentilactobacillus</taxon>
    </lineage>
</organism>
<proteinExistence type="predicted"/>
<keyword evidence="2" id="KW-1185">Reference proteome</keyword>